<dbReference type="GeneID" id="41960775"/>
<dbReference type="GO" id="GO:0000390">
    <property type="term" value="P:spliceosomal complex disassembly"/>
    <property type="evidence" value="ECO:0007669"/>
    <property type="project" value="TreeGrafter"/>
</dbReference>
<dbReference type="SUPFAM" id="SSF46565">
    <property type="entry name" value="Chaperone J-domain"/>
    <property type="match status" value="1"/>
</dbReference>
<feature type="region of interest" description="Disordered" evidence="6">
    <location>
        <begin position="544"/>
        <end position="566"/>
    </location>
</feature>
<organism evidence="8 9">
    <name type="scientific">Pyricularia grisea</name>
    <name type="common">Crabgrass-specific blast fungus</name>
    <name type="synonym">Magnaporthe grisea</name>
    <dbReference type="NCBI Taxonomy" id="148305"/>
    <lineage>
        <taxon>Eukaryota</taxon>
        <taxon>Fungi</taxon>
        <taxon>Dikarya</taxon>
        <taxon>Ascomycota</taxon>
        <taxon>Pezizomycotina</taxon>
        <taxon>Sordariomycetes</taxon>
        <taxon>Sordariomycetidae</taxon>
        <taxon>Magnaporthales</taxon>
        <taxon>Pyriculariaceae</taxon>
        <taxon>Pyricularia</taxon>
    </lineage>
</organism>
<reference evidence="9" key="3">
    <citation type="submission" date="2025-08" db="UniProtKB">
        <authorList>
            <consortium name="RefSeq"/>
        </authorList>
    </citation>
    <scope>IDENTIFICATION</scope>
    <source>
        <strain evidence="9">NI907</strain>
    </source>
</reference>
<protein>
    <recommendedName>
        <fullName evidence="7">J domain-containing protein</fullName>
    </recommendedName>
</protein>
<dbReference type="InterPro" id="IPR036869">
    <property type="entry name" value="J_dom_sf"/>
</dbReference>
<proteinExistence type="predicted"/>
<feature type="compositionally biased region" description="Low complexity" evidence="6">
    <location>
        <begin position="91"/>
        <end position="114"/>
    </location>
</feature>
<keyword evidence="4" id="KW-0143">Chaperone</keyword>
<feature type="compositionally biased region" description="Polar residues" evidence="6">
    <location>
        <begin position="402"/>
        <end position="411"/>
    </location>
</feature>
<keyword evidence="8" id="KW-1185">Reference proteome</keyword>
<evidence type="ECO:0000259" key="7">
    <source>
        <dbReference type="PROSITE" id="PS50076"/>
    </source>
</evidence>
<dbReference type="KEGG" id="pgri:PgNI_05835"/>
<comment type="subcellular location">
    <subcellularLocation>
        <location evidence="2">Cytoplasm</location>
    </subcellularLocation>
    <subcellularLocation>
        <location evidence="1">Nucleus</location>
    </subcellularLocation>
</comment>
<evidence type="ECO:0000256" key="4">
    <source>
        <dbReference type="ARBA" id="ARBA00023186"/>
    </source>
</evidence>
<evidence type="ECO:0000313" key="8">
    <source>
        <dbReference type="Proteomes" id="UP000515153"/>
    </source>
</evidence>
<dbReference type="GO" id="GO:0005681">
    <property type="term" value="C:spliceosomal complex"/>
    <property type="evidence" value="ECO:0007669"/>
    <property type="project" value="TreeGrafter"/>
</dbReference>
<feature type="compositionally biased region" description="Polar residues" evidence="6">
    <location>
        <begin position="461"/>
        <end position="473"/>
    </location>
</feature>
<feature type="region of interest" description="Disordered" evidence="6">
    <location>
        <begin position="80"/>
        <end position="411"/>
    </location>
</feature>
<dbReference type="InterPro" id="IPR052094">
    <property type="entry name" value="Pre-mRNA-splicing_ERAD"/>
</dbReference>
<dbReference type="RefSeq" id="XP_030982488.1">
    <property type="nucleotide sequence ID" value="XM_031125866.1"/>
</dbReference>
<dbReference type="Proteomes" id="UP000515153">
    <property type="component" value="Chromosome I"/>
</dbReference>
<dbReference type="Pfam" id="PF00226">
    <property type="entry name" value="DnaJ"/>
    <property type="match status" value="1"/>
</dbReference>
<feature type="compositionally biased region" description="Polar residues" evidence="6">
    <location>
        <begin position="115"/>
        <end position="128"/>
    </location>
</feature>
<evidence type="ECO:0000256" key="6">
    <source>
        <dbReference type="SAM" id="MobiDB-lite"/>
    </source>
</evidence>
<feature type="domain" description="J" evidence="7">
    <location>
        <begin position="8"/>
        <end position="75"/>
    </location>
</feature>
<dbReference type="SMART" id="SM00271">
    <property type="entry name" value="DnaJ"/>
    <property type="match status" value="1"/>
</dbReference>
<keyword evidence="3" id="KW-0963">Cytoplasm</keyword>
<feature type="compositionally biased region" description="Basic and acidic residues" evidence="6">
    <location>
        <begin position="274"/>
        <end position="376"/>
    </location>
</feature>
<feature type="region of interest" description="Disordered" evidence="6">
    <location>
        <begin position="461"/>
        <end position="502"/>
    </location>
</feature>
<dbReference type="PANTHER" id="PTHR44313">
    <property type="entry name" value="DNAJ HOMOLOG SUBFAMILY C MEMBER 17"/>
    <property type="match status" value="1"/>
</dbReference>
<dbReference type="PRINTS" id="PR00625">
    <property type="entry name" value="JDOMAIN"/>
</dbReference>
<evidence type="ECO:0000256" key="5">
    <source>
        <dbReference type="ARBA" id="ARBA00023242"/>
    </source>
</evidence>
<dbReference type="CDD" id="cd06257">
    <property type="entry name" value="DnaJ"/>
    <property type="match status" value="1"/>
</dbReference>
<dbReference type="InterPro" id="IPR018253">
    <property type="entry name" value="DnaJ_domain_CS"/>
</dbReference>
<reference evidence="9" key="2">
    <citation type="submission" date="2019-10" db="EMBL/GenBank/DDBJ databases">
        <authorList>
            <consortium name="NCBI Genome Project"/>
        </authorList>
    </citation>
    <scope>NUCLEOTIDE SEQUENCE</scope>
    <source>
        <strain evidence="9">NI907</strain>
    </source>
</reference>
<evidence type="ECO:0000256" key="1">
    <source>
        <dbReference type="ARBA" id="ARBA00004123"/>
    </source>
</evidence>
<keyword evidence="5" id="KW-0539">Nucleus</keyword>
<dbReference type="GO" id="GO:0005737">
    <property type="term" value="C:cytoplasm"/>
    <property type="evidence" value="ECO:0007669"/>
    <property type="project" value="UniProtKB-SubCell"/>
</dbReference>
<gene>
    <name evidence="9" type="ORF">PgNI_05835</name>
</gene>
<evidence type="ECO:0000256" key="2">
    <source>
        <dbReference type="ARBA" id="ARBA00004496"/>
    </source>
</evidence>
<dbReference type="AlphaFoldDB" id="A0A6P8B5P5"/>
<reference evidence="8 9" key="1">
    <citation type="journal article" date="2019" name="Mol. Biol. Evol.">
        <title>Blast fungal genomes show frequent chromosomal changes, gene gains and losses, and effector gene turnover.</title>
        <authorList>
            <person name="Gomez Luciano L.B."/>
            <person name="Jason Tsai I."/>
            <person name="Chuma I."/>
            <person name="Tosa Y."/>
            <person name="Chen Y.H."/>
            <person name="Li J.Y."/>
            <person name="Li M.Y."/>
            <person name="Jade Lu M.Y."/>
            <person name="Nakayashiki H."/>
            <person name="Li W.H."/>
        </authorList>
    </citation>
    <scope>NUCLEOTIDE SEQUENCE [LARGE SCALE GENOMIC DNA]</scope>
    <source>
        <strain evidence="8 9">NI907</strain>
    </source>
</reference>
<accession>A0A6P8B5P5</accession>
<dbReference type="PANTHER" id="PTHR44313:SF1">
    <property type="entry name" value="DNAJ HOMOLOG SUBFAMILY C MEMBER 17"/>
    <property type="match status" value="1"/>
</dbReference>
<evidence type="ECO:0000256" key="3">
    <source>
        <dbReference type="ARBA" id="ARBA00022490"/>
    </source>
</evidence>
<feature type="compositionally biased region" description="Basic and acidic residues" evidence="6">
    <location>
        <begin position="146"/>
        <end position="267"/>
    </location>
</feature>
<dbReference type="PROSITE" id="PS50076">
    <property type="entry name" value="DNAJ_2"/>
    <property type="match status" value="1"/>
</dbReference>
<dbReference type="Gene3D" id="1.10.287.110">
    <property type="entry name" value="DnaJ domain"/>
    <property type="match status" value="1"/>
</dbReference>
<name>A0A6P8B5P5_PYRGI</name>
<sequence length="566" mass="66247">MLEPLPPDPYKALDVPADAQFDVIKKRYRELVLKCHPDKCPEADKTAATDRFAAVQNAWEILGDTNKRQDYHKLVKQHKMAEELARSTRQAPAPAAGRGPSSSGYYGTSTHHSSPQTPYGFSRSSSSKARYEWDFRSSSDPAFYETDPRSGPHASRETRRPSSWDEDRSRETDRSARDRERDRDRERERERERDRGRGSPSNRDRDREREDRDRDRTRGMKRDDEERQRKLRSKEAKREEKERIKENEKQAKKEEARIQRAKEEEKLKKKAEAKRKEKERAKLEKEDEERRASRKKMEADTREMRDYNAMKEKMRKVSVEDDVRPKKTPVMEDIRSFPEDFTKSEREHERHRERSRDRDSGRTKEERRSSRSESKRQNSSSRRTTYVEDAPTPPRSFEDSALTKTQNLPVKSQNHLEFAKYRIMTTGGMPTQSRAHASYADHELQGSVDYGHRPPKLNRAATDNMTGDFSSRTPKFHRSATEKVGSSPRRSQEYEYDGYGGTSPSRYFDVQGTPFGRAKFGNVDTRNPTTSSWGHVETSHWDAPEYSSYNIPESRSRYRSAASYYN</sequence>
<dbReference type="InterPro" id="IPR001623">
    <property type="entry name" value="DnaJ_domain"/>
</dbReference>
<evidence type="ECO:0000313" key="9">
    <source>
        <dbReference type="RefSeq" id="XP_030982488.1"/>
    </source>
</evidence>
<dbReference type="PROSITE" id="PS00636">
    <property type="entry name" value="DNAJ_1"/>
    <property type="match status" value="1"/>
</dbReference>